<comment type="caution">
    <text evidence="3">The sequence shown here is derived from an EMBL/GenBank/DDBJ whole genome shotgun (WGS) entry which is preliminary data.</text>
</comment>
<organism evidence="3 4">
    <name type="scientific">Armatimonas rosea</name>
    <dbReference type="NCBI Taxonomy" id="685828"/>
    <lineage>
        <taxon>Bacteria</taxon>
        <taxon>Bacillati</taxon>
        <taxon>Armatimonadota</taxon>
        <taxon>Armatimonadia</taxon>
        <taxon>Armatimonadales</taxon>
        <taxon>Armatimonadaceae</taxon>
        <taxon>Armatimonas</taxon>
    </lineage>
</organism>
<feature type="chain" id="PRO_5031314560" description="Copper amine oxidase N-terminal domain-containing protein" evidence="2">
    <location>
        <begin position="20"/>
        <end position="249"/>
    </location>
</feature>
<evidence type="ECO:0000313" key="4">
    <source>
        <dbReference type="Proteomes" id="UP000520814"/>
    </source>
</evidence>
<keyword evidence="1 2" id="KW-0732">Signal</keyword>
<sequence length="249" mass="27076">MKAVLYSALTVCVLAPAHAQLKPSNERTLLINDTLASERLQRVGDSVMVPIADVAKALGLTVVKTSKGYALVKDGGANQVEGVRGKLGETVFDGKWRLTVTNPREVPSYTLETKTATDYGLINPIAKINGTTYEPKPGYRLLVYRCEVKNGQKSAQQLWWYQSDTHTALADASGESFPPILTDIASEAFQSKPLLPGAKLEFNLVFCVPTSANPRELVFTLRTVADKGSDVRISLTDPNLNANRGGKKR</sequence>
<dbReference type="RefSeq" id="WP_184201185.1">
    <property type="nucleotide sequence ID" value="NZ_JACHGW010000004.1"/>
</dbReference>
<protein>
    <recommendedName>
        <fullName evidence="5">Copper amine oxidase N-terminal domain-containing protein</fullName>
    </recommendedName>
</protein>
<reference evidence="3 4" key="1">
    <citation type="submission" date="2020-08" db="EMBL/GenBank/DDBJ databases">
        <title>Genomic Encyclopedia of Type Strains, Phase IV (KMG-IV): sequencing the most valuable type-strain genomes for metagenomic binning, comparative biology and taxonomic classification.</title>
        <authorList>
            <person name="Goeker M."/>
        </authorList>
    </citation>
    <scope>NUCLEOTIDE SEQUENCE [LARGE SCALE GENOMIC DNA]</scope>
    <source>
        <strain evidence="3 4">DSM 23562</strain>
    </source>
</reference>
<proteinExistence type="predicted"/>
<evidence type="ECO:0000313" key="3">
    <source>
        <dbReference type="EMBL" id="MBB6052334.1"/>
    </source>
</evidence>
<keyword evidence="4" id="KW-1185">Reference proteome</keyword>
<gene>
    <name evidence="3" type="ORF">HNQ39_004155</name>
</gene>
<evidence type="ECO:0008006" key="5">
    <source>
        <dbReference type="Google" id="ProtNLM"/>
    </source>
</evidence>
<name>A0A7W9SUS8_ARMRO</name>
<dbReference type="Gene3D" id="2.60.40.1240">
    <property type="match status" value="1"/>
</dbReference>
<dbReference type="InterPro" id="IPR029050">
    <property type="entry name" value="Immunoprotect_excell_Ig-like"/>
</dbReference>
<dbReference type="Proteomes" id="UP000520814">
    <property type="component" value="Unassembled WGS sequence"/>
</dbReference>
<dbReference type="AlphaFoldDB" id="A0A7W9SUS8"/>
<accession>A0A7W9SUS8</accession>
<evidence type="ECO:0000256" key="1">
    <source>
        <dbReference type="ARBA" id="ARBA00022729"/>
    </source>
</evidence>
<dbReference type="EMBL" id="JACHGW010000004">
    <property type="protein sequence ID" value="MBB6052334.1"/>
    <property type="molecule type" value="Genomic_DNA"/>
</dbReference>
<evidence type="ECO:0000256" key="2">
    <source>
        <dbReference type="SAM" id="SignalP"/>
    </source>
</evidence>
<feature type="signal peptide" evidence="2">
    <location>
        <begin position="1"/>
        <end position="19"/>
    </location>
</feature>